<proteinExistence type="predicted"/>
<dbReference type="EMBL" id="CAMGYJ010000009">
    <property type="protein sequence ID" value="CAI0539832.1"/>
    <property type="molecule type" value="Genomic_DNA"/>
</dbReference>
<evidence type="ECO:0000313" key="2">
    <source>
        <dbReference type="Proteomes" id="UP001154282"/>
    </source>
</evidence>
<protein>
    <submittedName>
        <fullName evidence="1">Uncharacterized protein</fullName>
    </submittedName>
</protein>
<accession>A0AAV0Q6D8</accession>
<keyword evidence="2" id="KW-1185">Reference proteome</keyword>
<reference evidence="1" key="1">
    <citation type="submission" date="2022-08" db="EMBL/GenBank/DDBJ databases">
        <authorList>
            <person name="Gutierrez-Valencia J."/>
        </authorList>
    </citation>
    <scope>NUCLEOTIDE SEQUENCE</scope>
</reference>
<comment type="caution">
    <text evidence="1">The sequence shown here is derived from an EMBL/GenBank/DDBJ whole genome shotgun (WGS) entry which is preliminary data.</text>
</comment>
<name>A0AAV0Q6D8_9ROSI</name>
<dbReference type="AlphaFoldDB" id="A0AAV0Q6D8"/>
<evidence type="ECO:0000313" key="1">
    <source>
        <dbReference type="EMBL" id="CAI0539832.1"/>
    </source>
</evidence>
<dbReference type="Proteomes" id="UP001154282">
    <property type="component" value="Unassembled WGS sequence"/>
</dbReference>
<sequence>MMKNMFSNEESVLQFNKGLEEAQKFLPVPNTLLVDLETNSQNVNSIKKVRGKMKSMYHKDFVLDQDGNWMLQGWKGRIIYASSCWVPA</sequence>
<organism evidence="1 2">
    <name type="scientific">Linum tenue</name>
    <dbReference type="NCBI Taxonomy" id="586396"/>
    <lineage>
        <taxon>Eukaryota</taxon>
        <taxon>Viridiplantae</taxon>
        <taxon>Streptophyta</taxon>
        <taxon>Embryophyta</taxon>
        <taxon>Tracheophyta</taxon>
        <taxon>Spermatophyta</taxon>
        <taxon>Magnoliopsida</taxon>
        <taxon>eudicotyledons</taxon>
        <taxon>Gunneridae</taxon>
        <taxon>Pentapetalae</taxon>
        <taxon>rosids</taxon>
        <taxon>fabids</taxon>
        <taxon>Malpighiales</taxon>
        <taxon>Linaceae</taxon>
        <taxon>Linum</taxon>
    </lineage>
</organism>
<gene>
    <name evidence="1" type="ORF">LITE_LOCUS41421</name>
</gene>